<evidence type="ECO:0000313" key="5">
    <source>
        <dbReference type="EMBL" id="TDG69820.1"/>
    </source>
</evidence>
<keyword evidence="6" id="KW-1185">Reference proteome</keyword>
<dbReference type="PANTHER" id="PTHR43280:SF28">
    <property type="entry name" value="HTH-TYPE TRANSCRIPTIONAL ACTIVATOR RHAS"/>
    <property type="match status" value="1"/>
</dbReference>
<keyword evidence="2" id="KW-0238">DNA-binding</keyword>
<evidence type="ECO:0000313" key="6">
    <source>
        <dbReference type="Proteomes" id="UP000295257"/>
    </source>
</evidence>
<dbReference type="PANTHER" id="PTHR43280">
    <property type="entry name" value="ARAC-FAMILY TRANSCRIPTIONAL REGULATOR"/>
    <property type="match status" value="1"/>
</dbReference>
<name>A0A4R5NBA0_9LACO</name>
<dbReference type="InterPro" id="IPR009057">
    <property type="entry name" value="Homeodomain-like_sf"/>
</dbReference>
<dbReference type="PROSITE" id="PS01124">
    <property type="entry name" value="HTH_ARAC_FAMILY_2"/>
    <property type="match status" value="1"/>
</dbReference>
<dbReference type="RefSeq" id="WP_010018852.1">
    <property type="nucleotide sequence ID" value="NZ_PUFN01000029.1"/>
</dbReference>
<dbReference type="Gene3D" id="1.10.10.60">
    <property type="entry name" value="Homeodomain-like"/>
    <property type="match status" value="1"/>
</dbReference>
<evidence type="ECO:0000256" key="3">
    <source>
        <dbReference type="ARBA" id="ARBA00023163"/>
    </source>
</evidence>
<accession>A0A4R5NBA0</accession>
<comment type="caution">
    <text evidence="5">The sequence shown here is derived from an EMBL/GenBank/DDBJ whole genome shotgun (WGS) entry which is preliminary data.</text>
</comment>
<protein>
    <recommendedName>
        <fullName evidence="4">HTH araC/xylS-type domain-containing protein</fullName>
    </recommendedName>
</protein>
<dbReference type="SMART" id="SM00342">
    <property type="entry name" value="HTH_ARAC"/>
    <property type="match status" value="1"/>
</dbReference>
<organism evidence="5 6">
    <name type="scientific">Companilactobacillus farciminis</name>
    <dbReference type="NCBI Taxonomy" id="1612"/>
    <lineage>
        <taxon>Bacteria</taxon>
        <taxon>Bacillati</taxon>
        <taxon>Bacillota</taxon>
        <taxon>Bacilli</taxon>
        <taxon>Lactobacillales</taxon>
        <taxon>Lactobacillaceae</taxon>
        <taxon>Companilactobacillus</taxon>
    </lineage>
</organism>
<dbReference type="OrthoDB" id="1975037at2"/>
<dbReference type="GO" id="GO:0043565">
    <property type="term" value="F:sequence-specific DNA binding"/>
    <property type="evidence" value="ECO:0007669"/>
    <property type="project" value="InterPro"/>
</dbReference>
<evidence type="ECO:0000256" key="2">
    <source>
        <dbReference type="ARBA" id="ARBA00023125"/>
    </source>
</evidence>
<dbReference type="Pfam" id="PF12833">
    <property type="entry name" value="HTH_18"/>
    <property type="match status" value="1"/>
</dbReference>
<dbReference type="SUPFAM" id="SSF46689">
    <property type="entry name" value="Homeodomain-like"/>
    <property type="match status" value="1"/>
</dbReference>
<gene>
    <name evidence="5" type="ORF">C5L30_001953</name>
</gene>
<sequence length="254" mass="30314">MDDLFYTRYLNHLKSYVHQQPEKKALILLGYIQRDFLRYYRRGMLVEGFEFIKNNIDKNKDLIRSLTAAQKTSQMHSFIDDLAHEGIQNHVEIYPFLELQQRYHNLLRDQPVDDYLEWVQRVINSFSSLMKVDNLSFSSRLESTLDIIYYINTNVYHKVTVKDVLIHANQYCNPAKAQRDFRDEMQMSISEFIGVQKMRAAQELLRSTDSTVKKIAEKLKFYDLNDFSKQFKRKVGMSPLEYRKTIFRKVLPDN</sequence>
<proteinExistence type="predicted"/>
<evidence type="ECO:0000256" key="1">
    <source>
        <dbReference type="ARBA" id="ARBA00023015"/>
    </source>
</evidence>
<dbReference type="GO" id="GO:0003700">
    <property type="term" value="F:DNA-binding transcription factor activity"/>
    <property type="evidence" value="ECO:0007669"/>
    <property type="project" value="InterPro"/>
</dbReference>
<dbReference type="InterPro" id="IPR018060">
    <property type="entry name" value="HTH_AraC"/>
</dbReference>
<keyword evidence="1" id="KW-0805">Transcription regulation</keyword>
<dbReference type="AlphaFoldDB" id="A0A4R5NBA0"/>
<evidence type="ECO:0000259" key="4">
    <source>
        <dbReference type="PROSITE" id="PS01124"/>
    </source>
</evidence>
<reference evidence="5 6" key="1">
    <citation type="journal article" date="2019" name="Appl. Microbiol. Biotechnol.">
        <title>Uncovering carbohydrate metabolism through a genotype-phenotype association study of 56 lactic acid bacteria genomes.</title>
        <authorList>
            <person name="Buron-Moles G."/>
            <person name="Chailyan A."/>
            <person name="Dolejs I."/>
            <person name="Forster J."/>
            <person name="Miks M.H."/>
        </authorList>
    </citation>
    <scope>NUCLEOTIDE SEQUENCE [LARGE SCALE GENOMIC DNA]</scope>
    <source>
        <strain evidence="5 6">ATCC 29644</strain>
    </source>
</reference>
<dbReference type="EMBL" id="PUFN01000029">
    <property type="protein sequence ID" value="TDG69820.1"/>
    <property type="molecule type" value="Genomic_DNA"/>
</dbReference>
<feature type="domain" description="HTH araC/xylS-type" evidence="4">
    <location>
        <begin position="145"/>
        <end position="245"/>
    </location>
</feature>
<keyword evidence="3" id="KW-0804">Transcription</keyword>
<dbReference type="Proteomes" id="UP000295257">
    <property type="component" value="Unassembled WGS sequence"/>
</dbReference>